<dbReference type="EMBL" id="KL596756">
    <property type="protein sequence ID" value="KER26098.1"/>
    <property type="molecule type" value="Genomic_DNA"/>
</dbReference>
<evidence type="ECO:0000313" key="1">
    <source>
        <dbReference type="EMBL" id="KER26098.1"/>
    </source>
</evidence>
<dbReference type="AlphaFoldDB" id="A0A074ZFX2"/>
<sequence length="178" mass="20082">MLRFAVFAIGPQPPVNRLNLLIERDTYSTCEECPENPAENSTNIYILDNCDAQCMLLLVYHTLNPSVLESRPKDCRARCWTLDFHLTGLENSLVNVRYKQTSTEQRMARSFQFVYGLVIKKFQGSSSLRWDSTDGKNFATPDTPVEEHIAIIVGLSAELSSWIAKVSSQIEVTSSVQC</sequence>
<dbReference type="RefSeq" id="XP_009170145.1">
    <property type="nucleotide sequence ID" value="XM_009171881.1"/>
</dbReference>
<organism evidence="1 2">
    <name type="scientific">Opisthorchis viverrini</name>
    <name type="common">Southeast Asian liver fluke</name>
    <dbReference type="NCBI Taxonomy" id="6198"/>
    <lineage>
        <taxon>Eukaryota</taxon>
        <taxon>Metazoa</taxon>
        <taxon>Spiralia</taxon>
        <taxon>Lophotrochozoa</taxon>
        <taxon>Platyhelminthes</taxon>
        <taxon>Trematoda</taxon>
        <taxon>Digenea</taxon>
        <taxon>Opisthorchiida</taxon>
        <taxon>Opisthorchiata</taxon>
        <taxon>Opisthorchiidae</taxon>
        <taxon>Opisthorchis</taxon>
    </lineage>
</organism>
<gene>
    <name evidence="1" type="ORF">T265_06578</name>
</gene>
<dbReference type="KEGG" id="ovi:T265_06578"/>
<accession>A0A074ZFX2</accession>
<keyword evidence="2" id="KW-1185">Reference proteome</keyword>
<evidence type="ECO:0000313" key="2">
    <source>
        <dbReference type="Proteomes" id="UP000054324"/>
    </source>
</evidence>
<dbReference type="Proteomes" id="UP000054324">
    <property type="component" value="Unassembled WGS sequence"/>
</dbReference>
<dbReference type="CTD" id="20320757"/>
<proteinExistence type="predicted"/>
<reference evidence="1 2" key="1">
    <citation type="submission" date="2013-11" db="EMBL/GenBank/DDBJ databases">
        <title>Opisthorchis viverrini - life in the bile duct.</title>
        <authorList>
            <person name="Young N.D."/>
            <person name="Nagarajan N."/>
            <person name="Lin S.J."/>
            <person name="Korhonen P.K."/>
            <person name="Jex A.R."/>
            <person name="Hall R.S."/>
            <person name="Safavi-Hemami H."/>
            <person name="Kaewkong W."/>
            <person name="Bertrand D."/>
            <person name="Gao S."/>
            <person name="Seet Q."/>
            <person name="Wongkham S."/>
            <person name="Teh B.T."/>
            <person name="Wongkham C."/>
            <person name="Intapan P.M."/>
            <person name="Maleewong W."/>
            <person name="Yang X."/>
            <person name="Hu M."/>
            <person name="Wang Z."/>
            <person name="Hofmann A."/>
            <person name="Sternberg P.W."/>
            <person name="Tan P."/>
            <person name="Wang J."/>
            <person name="Gasser R.B."/>
        </authorList>
    </citation>
    <scope>NUCLEOTIDE SEQUENCE [LARGE SCALE GENOMIC DNA]</scope>
</reference>
<name>A0A074ZFX2_OPIVI</name>
<dbReference type="GeneID" id="20320757"/>
<protein>
    <submittedName>
        <fullName evidence="1">Uncharacterized protein</fullName>
    </submittedName>
</protein>